<accession>A0ABD3U7C4</accession>
<comment type="caution">
    <text evidence="3">The sequence shown here is derived from an EMBL/GenBank/DDBJ whole genome shotgun (WGS) entry which is preliminary data.</text>
</comment>
<name>A0ABD3U7C4_9LAMI</name>
<feature type="compositionally biased region" description="Basic and acidic residues" evidence="1">
    <location>
        <begin position="127"/>
        <end position="140"/>
    </location>
</feature>
<evidence type="ECO:0000313" key="3">
    <source>
        <dbReference type="EMBL" id="KAL3844330.1"/>
    </source>
</evidence>
<dbReference type="AlphaFoldDB" id="A0ABD3U7C4"/>
<dbReference type="Proteomes" id="UP001634393">
    <property type="component" value="Unassembled WGS sequence"/>
</dbReference>
<feature type="compositionally biased region" description="Polar residues" evidence="1">
    <location>
        <begin position="281"/>
        <end position="301"/>
    </location>
</feature>
<feature type="region of interest" description="Disordered" evidence="1">
    <location>
        <begin position="1"/>
        <end position="367"/>
    </location>
</feature>
<gene>
    <name evidence="3" type="ORF">ACJIZ3_001733</name>
</gene>
<feature type="compositionally biased region" description="Basic and acidic residues" evidence="1">
    <location>
        <begin position="44"/>
        <end position="55"/>
    </location>
</feature>
<feature type="compositionally biased region" description="Basic and acidic residues" evidence="1">
    <location>
        <begin position="1"/>
        <end position="16"/>
    </location>
</feature>
<feature type="compositionally biased region" description="Polar residues" evidence="1">
    <location>
        <begin position="62"/>
        <end position="72"/>
    </location>
</feature>
<feature type="compositionally biased region" description="Acidic residues" evidence="1">
    <location>
        <begin position="192"/>
        <end position="210"/>
    </location>
</feature>
<feature type="compositionally biased region" description="Polar residues" evidence="1">
    <location>
        <begin position="101"/>
        <end position="125"/>
    </location>
</feature>
<sequence length="402" mass="44236">MATRTKESAPGREKRGISPSNIPITGTGQHRRSPNTSKTNSPAKNHDSTSSEKHVPNYLKPTKSSGVDVSKQQGKKPLLSESAHKPILSRRSSFDKPPSPSRIQKSPNPTLRSSSFSGKTMTSQKLVPEKNLRATKDAGKQRSLYARPVNAVKKTTSIYVKKQGTESSTATRKEQVTSLPEKVDNPNAPDVMEPEPQSEDQESSITEAEELDRSNDEKNTEIPAPEDQEPINIEQIEAESDNDANIVTVESPTVLEQEDVSVEEKTEEHAEEKSKMEETNSKQQELVHSTNEINSNITTDESVAGKPTEEAKEEEETILDKKEETTIGSEAPESEETEVHMEEKKGSEKAAPKPQVAHGKKDAALSNDVIEETASKLREQRKNKVKALAGAFETVISLQDPK</sequence>
<evidence type="ECO:0000256" key="1">
    <source>
        <dbReference type="SAM" id="MobiDB-lite"/>
    </source>
</evidence>
<proteinExistence type="predicted"/>
<feature type="compositionally biased region" description="Polar residues" evidence="1">
    <location>
        <begin position="18"/>
        <end position="43"/>
    </location>
</feature>
<evidence type="ECO:0000259" key="2">
    <source>
        <dbReference type="SMART" id="SM01054"/>
    </source>
</evidence>
<dbReference type="SMART" id="SM01054">
    <property type="entry name" value="CaM_binding"/>
    <property type="match status" value="1"/>
</dbReference>
<dbReference type="PANTHER" id="PTHR33349:SF20">
    <property type="entry name" value="CHROMO DOMAIN CEC-LIKE PROTEIN"/>
    <property type="match status" value="1"/>
</dbReference>
<feature type="compositionally biased region" description="Basic and acidic residues" evidence="1">
    <location>
        <begin position="262"/>
        <end position="280"/>
    </location>
</feature>
<feature type="domain" description="Calmodulin-binding" evidence="2">
    <location>
        <begin position="272"/>
        <end position="397"/>
    </location>
</feature>
<dbReference type="InterPro" id="IPR012417">
    <property type="entry name" value="CaM-bd_dom_pln"/>
</dbReference>
<dbReference type="Pfam" id="PF07839">
    <property type="entry name" value="CaM_binding"/>
    <property type="match status" value="1"/>
</dbReference>
<protein>
    <recommendedName>
        <fullName evidence="2">Calmodulin-binding domain-containing protein</fullName>
    </recommendedName>
</protein>
<dbReference type="PANTHER" id="PTHR33349">
    <property type="entry name" value="EMB|CAB62594.1"/>
    <property type="match status" value="1"/>
</dbReference>
<evidence type="ECO:0000313" key="4">
    <source>
        <dbReference type="Proteomes" id="UP001634393"/>
    </source>
</evidence>
<reference evidence="3 4" key="1">
    <citation type="submission" date="2024-12" db="EMBL/GenBank/DDBJ databases">
        <title>The unique morphological basis and parallel evolutionary history of personate flowers in Penstemon.</title>
        <authorList>
            <person name="Depatie T.H."/>
            <person name="Wessinger C.A."/>
        </authorList>
    </citation>
    <scope>NUCLEOTIDE SEQUENCE [LARGE SCALE GENOMIC DNA]</scope>
    <source>
        <strain evidence="3">WTNN_2</strain>
        <tissue evidence="3">Leaf</tissue>
    </source>
</reference>
<feature type="compositionally biased region" description="Basic and acidic residues" evidence="1">
    <location>
        <begin position="337"/>
        <end position="351"/>
    </location>
</feature>
<feature type="compositionally biased region" description="Basic and acidic residues" evidence="1">
    <location>
        <begin position="211"/>
        <end position="220"/>
    </location>
</feature>
<dbReference type="EMBL" id="JBJXBP010000002">
    <property type="protein sequence ID" value="KAL3844330.1"/>
    <property type="molecule type" value="Genomic_DNA"/>
</dbReference>
<keyword evidence="4" id="KW-1185">Reference proteome</keyword>
<organism evidence="3 4">
    <name type="scientific">Penstemon smallii</name>
    <dbReference type="NCBI Taxonomy" id="265156"/>
    <lineage>
        <taxon>Eukaryota</taxon>
        <taxon>Viridiplantae</taxon>
        <taxon>Streptophyta</taxon>
        <taxon>Embryophyta</taxon>
        <taxon>Tracheophyta</taxon>
        <taxon>Spermatophyta</taxon>
        <taxon>Magnoliopsida</taxon>
        <taxon>eudicotyledons</taxon>
        <taxon>Gunneridae</taxon>
        <taxon>Pentapetalae</taxon>
        <taxon>asterids</taxon>
        <taxon>lamiids</taxon>
        <taxon>Lamiales</taxon>
        <taxon>Plantaginaceae</taxon>
        <taxon>Cheloneae</taxon>
        <taxon>Penstemon</taxon>
    </lineage>
</organism>